<evidence type="ECO:0000259" key="5">
    <source>
        <dbReference type="PROSITE" id="PS00028"/>
    </source>
</evidence>
<dbReference type="InterPro" id="IPR036236">
    <property type="entry name" value="Znf_C2H2_sf"/>
</dbReference>
<gene>
    <name evidence="6" type="ORF">PSYICH_LOCUS6961</name>
</gene>
<evidence type="ECO:0000313" key="7">
    <source>
        <dbReference type="Proteomes" id="UP001153636"/>
    </source>
</evidence>
<feature type="domain" description="C2H2-type" evidence="5">
    <location>
        <begin position="5"/>
        <end position="26"/>
    </location>
</feature>
<dbReference type="PANTHER" id="PTHR33936:SF24">
    <property type="entry name" value="C2H2-TYPE DOMAIN-CONTAINING PROTEIN"/>
    <property type="match status" value="1"/>
</dbReference>
<dbReference type="SMART" id="SM00355">
    <property type="entry name" value="ZnF_C2H2"/>
    <property type="match status" value="2"/>
</dbReference>
<keyword evidence="1" id="KW-0479">Metal-binding</keyword>
<dbReference type="Proteomes" id="UP001153636">
    <property type="component" value="Chromosome 2"/>
</dbReference>
<organism evidence="6 7">
    <name type="scientific">Psylliodes chrysocephalus</name>
    <dbReference type="NCBI Taxonomy" id="3402493"/>
    <lineage>
        <taxon>Eukaryota</taxon>
        <taxon>Metazoa</taxon>
        <taxon>Ecdysozoa</taxon>
        <taxon>Arthropoda</taxon>
        <taxon>Hexapoda</taxon>
        <taxon>Insecta</taxon>
        <taxon>Pterygota</taxon>
        <taxon>Neoptera</taxon>
        <taxon>Endopterygota</taxon>
        <taxon>Coleoptera</taxon>
        <taxon>Polyphaga</taxon>
        <taxon>Cucujiformia</taxon>
        <taxon>Chrysomeloidea</taxon>
        <taxon>Chrysomelidae</taxon>
        <taxon>Galerucinae</taxon>
        <taxon>Alticini</taxon>
        <taxon>Psylliodes</taxon>
    </lineage>
</organism>
<accession>A0A9P0GAK7</accession>
<dbReference type="InterPro" id="IPR052797">
    <property type="entry name" value="RegFact_GeneExpr_CellDeath"/>
</dbReference>
<feature type="compositionally biased region" description="Polar residues" evidence="4">
    <location>
        <begin position="178"/>
        <end position="190"/>
    </location>
</feature>
<dbReference type="PANTHER" id="PTHR33936">
    <property type="entry name" value="PROTEIN CBG17840"/>
    <property type="match status" value="1"/>
</dbReference>
<dbReference type="EMBL" id="OV651814">
    <property type="protein sequence ID" value="CAH1106128.1"/>
    <property type="molecule type" value="Genomic_DNA"/>
</dbReference>
<keyword evidence="2" id="KW-0863">Zinc-finger</keyword>
<name>A0A9P0GAK7_9CUCU</name>
<dbReference type="GO" id="GO:0008270">
    <property type="term" value="F:zinc ion binding"/>
    <property type="evidence" value="ECO:0007669"/>
    <property type="project" value="UniProtKB-KW"/>
</dbReference>
<dbReference type="FunFam" id="3.30.160.60:FF:000446">
    <property type="entry name" value="Zinc finger protein"/>
    <property type="match status" value="1"/>
</dbReference>
<evidence type="ECO:0000256" key="4">
    <source>
        <dbReference type="SAM" id="MobiDB-lite"/>
    </source>
</evidence>
<keyword evidence="7" id="KW-1185">Reference proteome</keyword>
<dbReference type="GO" id="GO:0005634">
    <property type="term" value="C:nucleus"/>
    <property type="evidence" value="ECO:0007669"/>
    <property type="project" value="UniProtKB-ARBA"/>
</dbReference>
<evidence type="ECO:0000256" key="2">
    <source>
        <dbReference type="ARBA" id="ARBA00022771"/>
    </source>
</evidence>
<evidence type="ECO:0000256" key="1">
    <source>
        <dbReference type="ARBA" id="ARBA00022723"/>
    </source>
</evidence>
<keyword evidence="3" id="KW-0862">Zinc</keyword>
<dbReference type="Pfam" id="PF00096">
    <property type="entry name" value="zf-C2H2"/>
    <property type="match status" value="1"/>
</dbReference>
<reference evidence="6" key="1">
    <citation type="submission" date="2022-01" db="EMBL/GenBank/DDBJ databases">
        <authorList>
            <person name="King R."/>
        </authorList>
    </citation>
    <scope>NUCLEOTIDE SEQUENCE</scope>
</reference>
<dbReference type="AlphaFoldDB" id="A0A9P0GAK7"/>
<dbReference type="SUPFAM" id="SSF57667">
    <property type="entry name" value="beta-beta-alpha zinc fingers"/>
    <property type="match status" value="1"/>
</dbReference>
<feature type="region of interest" description="Disordered" evidence="4">
    <location>
        <begin position="166"/>
        <end position="200"/>
    </location>
</feature>
<evidence type="ECO:0000256" key="3">
    <source>
        <dbReference type="ARBA" id="ARBA00022833"/>
    </source>
</evidence>
<feature type="compositionally biased region" description="Basic and acidic residues" evidence="4">
    <location>
        <begin position="166"/>
        <end position="177"/>
    </location>
</feature>
<proteinExistence type="predicted"/>
<protein>
    <recommendedName>
        <fullName evidence="5">C2H2-type domain-containing protein</fullName>
    </recommendedName>
</protein>
<evidence type="ECO:0000313" key="6">
    <source>
        <dbReference type="EMBL" id="CAH1106128.1"/>
    </source>
</evidence>
<feature type="domain" description="C2H2-type" evidence="5">
    <location>
        <begin position="44"/>
        <end position="65"/>
    </location>
</feature>
<dbReference type="Gene3D" id="3.30.160.60">
    <property type="entry name" value="Classic Zinc Finger"/>
    <property type="match status" value="1"/>
</dbReference>
<sequence length="277" mass="32217">MEYTCKECNKTFSLERNLRKHMINIHNISPDILSYDESITIYKCLECSNLFKLHEDLIYHLETVHDILTQTEELTFENESDFVNWKSKIEQEDYCKYIIFSRKSKTNEGPGISKYICNKRGNTHRDPTKKKYAFGKNNCVTCISNIKTTLNTNGNLYVARVKTHYGHETRNKPREKQTSSTVTKNETEISFSEPENMDEGDIECQKNTTDQNLKNNIKSSLDIILINLDNLNNQKLDKLSFSLDSICHDLGLSTKDENDFFGQIIISSNSNFDHNYF</sequence>
<dbReference type="PROSITE" id="PS00028">
    <property type="entry name" value="ZINC_FINGER_C2H2_1"/>
    <property type="match status" value="2"/>
</dbReference>
<dbReference type="InterPro" id="IPR013087">
    <property type="entry name" value="Znf_C2H2_type"/>
</dbReference>
<dbReference type="OrthoDB" id="6735764at2759"/>